<dbReference type="Proteomes" id="UP000325313">
    <property type="component" value="Unassembled WGS sequence"/>
</dbReference>
<dbReference type="EMBL" id="VDEP01000108">
    <property type="protein sequence ID" value="KAA1130466.1"/>
    <property type="molecule type" value="Genomic_DNA"/>
</dbReference>
<reference evidence="2 3" key="1">
    <citation type="submission" date="2019-05" db="EMBL/GenBank/DDBJ databases">
        <title>Emergence of the Ug99 lineage of the wheat stem rust pathogen through somatic hybridization.</title>
        <authorList>
            <person name="Li F."/>
            <person name="Upadhyaya N.M."/>
            <person name="Sperschneider J."/>
            <person name="Matny O."/>
            <person name="Nguyen-Phuc H."/>
            <person name="Mago R."/>
            <person name="Raley C."/>
            <person name="Miller M.E."/>
            <person name="Silverstein K.A.T."/>
            <person name="Henningsen E."/>
            <person name="Hirsch C.D."/>
            <person name="Visser B."/>
            <person name="Pretorius Z.A."/>
            <person name="Steffenson B.J."/>
            <person name="Schwessinger B."/>
            <person name="Dodds P.N."/>
            <person name="Figueroa M."/>
        </authorList>
    </citation>
    <scope>NUCLEOTIDE SEQUENCE [LARGE SCALE GENOMIC DNA]</scope>
    <source>
        <strain evidence="2 3">Ug99</strain>
    </source>
</reference>
<proteinExistence type="predicted"/>
<feature type="region of interest" description="Disordered" evidence="1">
    <location>
        <begin position="51"/>
        <end position="75"/>
    </location>
</feature>
<evidence type="ECO:0000313" key="2">
    <source>
        <dbReference type="EMBL" id="KAA1130466.1"/>
    </source>
</evidence>
<organism evidence="2 3">
    <name type="scientific">Puccinia graminis f. sp. tritici</name>
    <dbReference type="NCBI Taxonomy" id="56615"/>
    <lineage>
        <taxon>Eukaryota</taxon>
        <taxon>Fungi</taxon>
        <taxon>Dikarya</taxon>
        <taxon>Basidiomycota</taxon>
        <taxon>Pucciniomycotina</taxon>
        <taxon>Pucciniomycetes</taxon>
        <taxon>Pucciniales</taxon>
        <taxon>Pucciniaceae</taxon>
        <taxon>Puccinia</taxon>
    </lineage>
</organism>
<gene>
    <name evidence="2" type="ORF">PGTUg99_000011</name>
</gene>
<dbReference type="AlphaFoldDB" id="A0A5B0RWY0"/>
<evidence type="ECO:0000256" key="1">
    <source>
        <dbReference type="SAM" id="MobiDB-lite"/>
    </source>
</evidence>
<comment type="caution">
    <text evidence="2">The sequence shown here is derived from an EMBL/GenBank/DDBJ whole genome shotgun (WGS) entry which is preliminary data.</text>
</comment>
<name>A0A5B0RWY0_PUCGR</name>
<evidence type="ECO:0000313" key="3">
    <source>
        <dbReference type="Proteomes" id="UP000325313"/>
    </source>
</evidence>
<sequence length="111" mass="12226">MWVSAMVFARHHSDVSHDLLSHPASTNLIPSQKETTSIMTNQHTSLTDLTQLVPSSSSSPNLDTTPKSQQQPSADETVALLKTRFLSDLPYLWLSPRCLISLALNKNSPRG</sequence>
<protein>
    <submittedName>
        <fullName evidence="2">Uncharacterized protein</fullName>
    </submittedName>
</protein>
<accession>A0A5B0RWY0</accession>
<feature type="compositionally biased region" description="Polar residues" evidence="1">
    <location>
        <begin position="51"/>
        <end position="74"/>
    </location>
</feature>